<keyword evidence="6" id="KW-0677">Repeat</keyword>
<dbReference type="Pfam" id="PF01380">
    <property type="entry name" value="SIS"/>
    <property type="match status" value="2"/>
</dbReference>
<organism evidence="11 12">
    <name type="scientific">Enterococcus xiangfangensis</name>
    <dbReference type="NCBI Taxonomy" id="1296537"/>
    <lineage>
        <taxon>Bacteria</taxon>
        <taxon>Bacillati</taxon>
        <taxon>Bacillota</taxon>
        <taxon>Bacilli</taxon>
        <taxon>Lactobacillales</taxon>
        <taxon>Enterococcaceae</taxon>
        <taxon>Enterococcus</taxon>
    </lineage>
</organism>
<dbReference type="NCBIfam" id="TIGR01135">
    <property type="entry name" value="glmS"/>
    <property type="match status" value="1"/>
</dbReference>
<dbReference type="PANTHER" id="PTHR10937">
    <property type="entry name" value="GLUCOSAMINE--FRUCTOSE-6-PHOSPHATE AMINOTRANSFERASE, ISOMERIZING"/>
    <property type="match status" value="1"/>
</dbReference>
<gene>
    <name evidence="8 11" type="primary">glmS</name>
    <name evidence="11" type="ORF">P7H27_10095</name>
</gene>
<keyword evidence="5 8" id="KW-0808">Transferase</keyword>
<dbReference type="HAMAP" id="MF_00164">
    <property type="entry name" value="GlmS"/>
    <property type="match status" value="1"/>
</dbReference>
<dbReference type="PROSITE" id="PS51278">
    <property type="entry name" value="GATASE_TYPE_2"/>
    <property type="match status" value="1"/>
</dbReference>
<dbReference type="InterPro" id="IPR001347">
    <property type="entry name" value="SIS_dom"/>
</dbReference>
<evidence type="ECO:0000256" key="6">
    <source>
        <dbReference type="ARBA" id="ARBA00022737"/>
    </source>
</evidence>
<protein>
    <recommendedName>
        <fullName evidence="3 8">Glutamine--fructose-6-phosphate aminotransferase [isomerizing]</fullName>
        <ecNumber evidence="2 8">2.6.1.16</ecNumber>
    </recommendedName>
    <alternativeName>
        <fullName evidence="8">D-fructose-6-phosphate amidotransferase</fullName>
    </alternativeName>
    <alternativeName>
        <fullName evidence="8">GFAT</fullName>
    </alternativeName>
    <alternativeName>
        <fullName evidence="8">Glucosamine-6-phosphate synthase</fullName>
    </alternativeName>
    <alternativeName>
        <fullName evidence="8">Hexosephosphate aminotransferase</fullName>
    </alternativeName>
    <alternativeName>
        <fullName evidence="8">L-glutamine--D-fructose-6-phosphate amidotransferase</fullName>
    </alternativeName>
</protein>
<feature type="domain" description="Glutamine amidotransferase type-2" evidence="9">
    <location>
        <begin position="2"/>
        <end position="217"/>
    </location>
</feature>
<dbReference type="Gene3D" id="3.40.50.10490">
    <property type="entry name" value="Glucose-6-phosphate isomerase like protein, domain 1"/>
    <property type="match status" value="2"/>
</dbReference>
<dbReference type="EMBL" id="JARQAJ010000006">
    <property type="protein sequence ID" value="MDT2760112.1"/>
    <property type="molecule type" value="Genomic_DNA"/>
</dbReference>
<evidence type="ECO:0000313" key="11">
    <source>
        <dbReference type="EMBL" id="MDT2760112.1"/>
    </source>
</evidence>
<feature type="active site" description="Nucleophile; for GATase activity" evidence="8">
    <location>
        <position position="2"/>
    </location>
</feature>
<dbReference type="InterPro" id="IPR017932">
    <property type="entry name" value="GATase_2_dom"/>
</dbReference>
<dbReference type="RefSeq" id="WP_311830210.1">
    <property type="nucleotide sequence ID" value="NZ_JARQAJ010000006.1"/>
</dbReference>
<dbReference type="Proteomes" id="UP001181046">
    <property type="component" value="Unassembled WGS sequence"/>
</dbReference>
<evidence type="ECO:0000313" key="12">
    <source>
        <dbReference type="Proteomes" id="UP001181046"/>
    </source>
</evidence>
<comment type="subunit">
    <text evidence="8">Homodimer.</text>
</comment>
<evidence type="ECO:0000256" key="7">
    <source>
        <dbReference type="ARBA" id="ARBA00022962"/>
    </source>
</evidence>
<dbReference type="Pfam" id="PF13522">
    <property type="entry name" value="GATase_6"/>
    <property type="match status" value="1"/>
</dbReference>
<feature type="domain" description="SIS" evidence="10">
    <location>
        <begin position="283"/>
        <end position="422"/>
    </location>
</feature>
<evidence type="ECO:0000256" key="5">
    <source>
        <dbReference type="ARBA" id="ARBA00022679"/>
    </source>
</evidence>
<evidence type="ECO:0000259" key="9">
    <source>
        <dbReference type="PROSITE" id="PS51278"/>
    </source>
</evidence>
<evidence type="ECO:0000259" key="10">
    <source>
        <dbReference type="PROSITE" id="PS51464"/>
    </source>
</evidence>
<dbReference type="InterPro" id="IPR047084">
    <property type="entry name" value="GFAT_N"/>
</dbReference>
<dbReference type="SUPFAM" id="SSF53697">
    <property type="entry name" value="SIS domain"/>
    <property type="match status" value="1"/>
</dbReference>
<proteinExistence type="inferred from homology"/>
<sequence>MCGIVGIVGNEQATSILVNGLEKLEYRGYDSAGIFVADQNEDFLIKSQGRIKELAGKIGEDVHGTIGIGHTRWATHGEPSEENAHPHTSQSKRFVLVHNGVIENYDDLKEKYLANDRFYGETDTEIAVHLVEYFADQGLSTKDAFKKALKEIHGSYAFGLIDKNDRETIYVAKNKSPLLIGLGDGFNVVCSDAMAMLEQTNRFVEINDGEMVIVTKERVEIEDENGNEIQRASYEAKIDLSDMEKGTYPYYMLKEIDEQPATMRRIISEYTDETGTVVIDNDLLQSLLTSDRIYIVACGTSNNAGWASKQIIEGLADIPVEIHLSSEFGYNMPLLSKKPFFIYLTQSGETADSRQVLVKTNELGHPALTITNVAGSTLSREASYTMLLHAGPEIAVASTKAYTAQIAALTVLAKAVGQAKGIAAAKEFDLTKELGIAANAMDVMISEKAMIEELAKEYLATTRNAFYIGRSEDYYVSMEVALKLKEISYIQAEGFAAGELKHGTIALVEEGTPVIGIITEAVTAPHTRGNLREVESRGAHTLVIVSEELSKEGDQIILPIVHQFLRPLISVIPGQLIAYYATLLRGHDVDKPRNLAKSVTVE</sequence>
<feature type="active site" description="For Fru-6P isomerization activity" evidence="8">
    <location>
        <position position="597"/>
    </location>
</feature>
<comment type="caution">
    <text evidence="11">The sequence shown here is derived from an EMBL/GenBank/DDBJ whole genome shotgun (WGS) entry which is preliminary data.</text>
</comment>
<evidence type="ECO:0000256" key="1">
    <source>
        <dbReference type="ARBA" id="ARBA00001031"/>
    </source>
</evidence>
<evidence type="ECO:0000256" key="3">
    <source>
        <dbReference type="ARBA" id="ARBA00016090"/>
    </source>
</evidence>
<evidence type="ECO:0000256" key="2">
    <source>
        <dbReference type="ARBA" id="ARBA00012916"/>
    </source>
</evidence>
<dbReference type="CDD" id="cd05009">
    <property type="entry name" value="SIS_GlmS_GlmD_2"/>
    <property type="match status" value="1"/>
</dbReference>
<dbReference type="PANTHER" id="PTHR10937:SF0">
    <property type="entry name" value="GLUTAMINE--FRUCTOSE-6-PHOSPHATE TRANSAMINASE (ISOMERIZING)"/>
    <property type="match status" value="1"/>
</dbReference>
<keyword evidence="4 8" id="KW-0032">Aminotransferase</keyword>
<comment type="function">
    <text evidence="8">Catalyzes the first step in hexosamine metabolism, converting fructose-6P into glucosamine-6P using glutamine as a nitrogen source.</text>
</comment>
<dbReference type="EC" id="2.6.1.16" evidence="2 8"/>
<evidence type="ECO:0000256" key="8">
    <source>
        <dbReference type="HAMAP-Rule" id="MF_00164"/>
    </source>
</evidence>
<dbReference type="CDD" id="cd05008">
    <property type="entry name" value="SIS_GlmS_GlmD_1"/>
    <property type="match status" value="1"/>
</dbReference>
<dbReference type="InterPro" id="IPR005855">
    <property type="entry name" value="GFAT"/>
</dbReference>
<feature type="domain" description="SIS" evidence="10">
    <location>
        <begin position="454"/>
        <end position="592"/>
    </location>
</feature>
<dbReference type="SUPFAM" id="SSF56235">
    <property type="entry name" value="N-terminal nucleophile aminohydrolases (Ntn hydrolases)"/>
    <property type="match status" value="1"/>
</dbReference>
<evidence type="ECO:0000256" key="4">
    <source>
        <dbReference type="ARBA" id="ARBA00022576"/>
    </source>
</evidence>
<comment type="catalytic activity">
    <reaction evidence="1 8">
        <text>D-fructose 6-phosphate + L-glutamine = D-glucosamine 6-phosphate + L-glutamate</text>
        <dbReference type="Rhea" id="RHEA:13237"/>
        <dbReference type="ChEBI" id="CHEBI:29985"/>
        <dbReference type="ChEBI" id="CHEBI:58359"/>
        <dbReference type="ChEBI" id="CHEBI:58725"/>
        <dbReference type="ChEBI" id="CHEBI:61527"/>
        <dbReference type="EC" id="2.6.1.16"/>
    </reaction>
</comment>
<dbReference type="Gene3D" id="3.60.20.10">
    <property type="entry name" value="Glutamine Phosphoribosylpyrophosphate, subunit 1, domain 1"/>
    <property type="match status" value="1"/>
</dbReference>
<dbReference type="GO" id="GO:0004360">
    <property type="term" value="F:glutamine-fructose-6-phosphate transaminase (isomerizing) activity"/>
    <property type="evidence" value="ECO:0007669"/>
    <property type="project" value="UniProtKB-EC"/>
</dbReference>
<dbReference type="CDD" id="cd00714">
    <property type="entry name" value="GFAT"/>
    <property type="match status" value="1"/>
</dbReference>
<dbReference type="InterPro" id="IPR029055">
    <property type="entry name" value="Ntn_hydrolases_N"/>
</dbReference>
<keyword evidence="7" id="KW-0315">Glutamine amidotransferase</keyword>
<name>A0ABU3FBR1_9ENTE</name>
<comment type="subcellular location">
    <subcellularLocation>
        <location evidence="8">Cytoplasm</location>
    </subcellularLocation>
</comment>
<dbReference type="PROSITE" id="PS51464">
    <property type="entry name" value="SIS"/>
    <property type="match status" value="2"/>
</dbReference>
<feature type="initiator methionine" description="Removed" evidence="8">
    <location>
        <position position="1"/>
    </location>
</feature>
<dbReference type="InterPro" id="IPR046348">
    <property type="entry name" value="SIS_dom_sf"/>
</dbReference>
<dbReference type="InterPro" id="IPR035466">
    <property type="entry name" value="GlmS/AgaS_SIS"/>
</dbReference>
<keyword evidence="12" id="KW-1185">Reference proteome</keyword>
<accession>A0ABU3FBR1</accession>
<dbReference type="InterPro" id="IPR035490">
    <property type="entry name" value="GlmS/FrlB_SIS"/>
</dbReference>
<reference evidence="11" key="1">
    <citation type="submission" date="2023-03" db="EMBL/GenBank/DDBJ databases">
        <authorList>
            <person name="Shen W."/>
            <person name="Cai J."/>
        </authorList>
    </citation>
    <scope>NUCLEOTIDE SEQUENCE</scope>
    <source>
        <strain evidence="11">P66-3</strain>
    </source>
</reference>
<dbReference type="NCBIfam" id="NF001484">
    <property type="entry name" value="PRK00331.1"/>
    <property type="match status" value="1"/>
</dbReference>
<keyword evidence="8" id="KW-0963">Cytoplasm</keyword>